<dbReference type="RefSeq" id="WP_092419966.1">
    <property type="nucleotide sequence ID" value="NZ_FNCL01000001.1"/>
</dbReference>
<evidence type="ECO:0000256" key="1">
    <source>
        <dbReference type="ARBA" id="ARBA00023015"/>
    </source>
</evidence>
<evidence type="ECO:0000313" key="5">
    <source>
        <dbReference type="EMBL" id="SFS56630.1"/>
    </source>
</evidence>
<dbReference type="PANTHER" id="PTHR44846:SF17">
    <property type="entry name" value="GNTR-FAMILY TRANSCRIPTIONAL REGULATOR"/>
    <property type="match status" value="1"/>
</dbReference>
<protein>
    <submittedName>
        <fullName evidence="5">DNA-binding transcriptional regulator, GntR family</fullName>
    </submittedName>
</protein>
<evidence type="ECO:0000259" key="4">
    <source>
        <dbReference type="PROSITE" id="PS50949"/>
    </source>
</evidence>
<dbReference type="PANTHER" id="PTHR44846">
    <property type="entry name" value="MANNOSYL-D-GLYCERATE TRANSPORT/METABOLISM SYSTEM REPRESSOR MNGR-RELATED"/>
    <property type="match status" value="1"/>
</dbReference>
<dbReference type="PROSITE" id="PS50949">
    <property type="entry name" value="HTH_GNTR"/>
    <property type="match status" value="1"/>
</dbReference>
<dbReference type="OrthoDB" id="9808698at2"/>
<dbReference type="GO" id="GO:0003700">
    <property type="term" value="F:DNA-binding transcription factor activity"/>
    <property type="evidence" value="ECO:0007669"/>
    <property type="project" value="InterPro"/>
</dbReference>
<accession>A0A1I6QW71</accession>
<dbReference type="Gene3D" id="3.40.1410.10">
    <property type="entry name" value="Chorismate lyase-like"/>
    <property type="match status" value="1"/>
</dbReference>
<dbReference type="GO" id="GO:0045892">
    <property type="term" value="P:negative regulation of DNA-templated transcription"/>
    <property type="evidence" value="ECO:0007669"/>
    <property type="project" value="TreeGrafter"/>
</dbReference>
<dbReference type="AlphaFoldDB" id="A0A1I6QW71"/>
<dbReference type="SUPFAM" id="SSF64288">
    <property type="entry name" value="Chorismate lyase-like"/>
    <property type="match status" value="1"/>
</dbReference>
<organism evidence="5 6">
    <name type="scientific">Alloyangia pacifica</name>
    <dbReference type="NCBI Taxonomy" id="311180"/>
    <lineage>
        <taxon>Bacteria</taxon>
        <taxon>Pseudomonadati</taxon>
        <taxon>Pseudomonadota</taxon>
        <taxon>Alphaproteobacteria</taxon>
        <taxon>Rhodobacterales</taxon>
        <taxon>Roseobacteraceae</taxon>
        <taxon>Alloyangia</taxon>
    </lineage>
</organism>
<dbReference type="SMART" id="SM00345">
    <property type="entry name" value="HTH_GNTR"/>
    <property type="match status" value="1"/>
</dbReference>
<dbReference type="SUPFAM" id="SSF46785">
    <property type="entry name" value="Winged helix' DNA-binding domain"/>
    <property type="match status" value="1"/>
</dbReference>
<dbReference type="InterPro" id="IPR036388">
    <property type="entry name" value="WH-like_DNA-bd_sf"/>
</dbReference>
<proteinExistence type="predicted"/>
<feature type="domain" description="HTH gntR-type" evidence="4">
    <location>
        <begin position="20"/>
        <end position="88"/>
    </location>
</feature>
<reference evidence="6" key="1">
    <citation type="submission" date="2016-10" db="EMBL/GenBank/DDBJ databases">
        <authorList>
            <person name="Varghese N."/>
            <person name="Submissions S."/>
        </authorList>
    </citation>
    <scope>NUCLEOTIDE SEQUENCE [LARGE SCALE GENOMIC DNA]</scope>
    <source>
        <strain evidence="6">DSM 26894</strain>
    </source>
</reference>
<dbReference type="Proteomes" id="UP000199392">
    <property type="component" value="Unassembled WGS sequence"/>
</dbReference>
<keyword evidence="3" id="KW-0804">Transcription</keyword>
<dbReference type="InterPro" id="IPR011663">
    <property type="entry name" value="UTRA"/>
</dbReference>
<evidence type="ECO:0000256" key="3">
    <source>
        <dbReference type="ARBA" id="ARBA00023163"/>
    </source>
</evidence>
<dbReference type="PRINTS" id="PR00035">
    <property type="entry name" value="HTHGNTR"/>
</dbReference>
<dbReference type="InterPro" id="IPR000524">
    <property type="entry name" value="Tscrpt_reg_HTH_GntR"/>
</dbReference>
<dbReference type="CDD" id="cd07377">
    <property type="entry name" value="WHTH_GntR"/>
    <property type="match status" value="1"/>
</dbReference>
<evidence type="ECO:0000256" key="2">
    <source>
        <dbReference type="ARBA" id="ARBA00023125"/>
    </source>
</evidence>
<dbReference type="SMART" id="SM00866">
    <property type="entry name" value="UTRA"/>
    <property type="match status" value="1"/>
</dbReference>
<dbReference type="GO" id="GO:0003677">
    <property type="term" value="F:DNA binding"/>
    <property type="evidence" value="ECO:0007669"/>
    <property type="project" value="UniProtKB-KW"/>
</dbReference>
<dbReference type="InterPro" id="IPR036390">
    <property type="entry name" value="WH_DNA-bd_sf"/>
</dbReference>
<keyword evidence="2 5" id="KW-0238">DNA-binding</keyword>
<dbReference type="STRING" id="311180.SAMN04488050_102398"/>
<keyword evidence="1" id="KW-0805">Transcription regulation</keyword>
<keyword evidence="6" id="KW-1185">Reference proteome</keyword>
<dbReference type="InterPro" id="IPR028978">
    <property type="entry name" value="Chorismate_lyase_/UTRA_dom_sf"/>
</dbReference>
<evidence type="ECO:0000313" key="6">
    <source>
        <dbReference type="Proteomes" id="UP000199392"/>
    </source>
</evidence>
<dbReference type="Gene3D" id="1.10.10.10">
    <property type="entry name" value="Winged helix-like DNA-binding domain superfamily/Winged helix DNA-binding domain"/>
    <property type="match status" value="1"/>
</dbReference>
<dbReference type="Pfam" id="PF07702">
    <property type="entry name" value="UTRA"/>
    <property type="match status" value="1"/>
</dbReference>
<name>A0A1I6QW71_9RHOB</name>
<sequence length="259" mass="28967">MSEDLPAKGTLSGAAEETVGPRYARLQRQLEQRLRDGLYPVGSLLPTEVELAAEFETSRFTVREALRHLTEGGFVERRQGVGTRVISSHPQVHYAQSFTDLQELFQVAVETYFVLMGQQDVVLDAALAETVGGVEGERWIRVDGVRWTEPGGRPLCFIESFVPERFREVVAGFGQTRGPFFARLEEAAGVPIDVVEQDIRARAMPEVPQRLLGLADGAQSLQLLRRYVTEQGVLICSINWHPADQLTYKMKIQRTRSPG</sequence>
<dbReference type="Pfam" id="PF00392">
    <property type="entry name" value="GntR"/>
    <property type="match status" value="1"/>
</dbReference>
<dbReference type="EMBL" id="FOZW01000002">
    <property type="protein sequence ID" value="SFS56630.1"/>
    <property type="molecule type" value="Genomic_DNA"/>
</dbReference>
<dbReference type="InterPro" id="IPR050679">
    <property type="entry name" value="Bact_HTH_transcr_reg"/>
</dbReference>
<gene>
    <name evidence="5" type="ORF">SAMN04488050_102398</name>
</gene>